<dbReference type="AlphaFoldDB" id="A0A7R8CT09"/>
<keyword evidence="2" id="KW-1185">Reference proteome</keyword>
<dbReference type="PANTHER" id="PTHR12224:SF0">
    <property type="entry name" value="BETA-1,4-MANNOSYL-GLYCOPROTEIN 4-BETA-N-ACETYLGLUCOSAMINYLTRANSFERASE"/>
    <property type="match status" value="1"/>
</dbReference>
<name>A0A7R8CT09_LEPSM</name>
<dbReference type="PANTHER" id="PTHR12224">
    <property type="entry name" value="BETA-1,4-MANNOSYL-GLYCOPROTEIN BETA-1,4-N-ACETYLGLUCOSAMINYL-TRANSFERASE"/>
    <property type="match status" value="1"/>
</dbReference>
<evidence type="ECO:0000313" key="2">
    <source>
        <dbReference type="Proteomes" id="UP000675881"/>
    </source>
</evidence>
<gene>
    <name evidence="1" type="ORF">LSAA_8371</name>
</gene>
<dbReference type="GO" id="GO:0006044">
    <property type="term" value="P:N-acetylglucosamine metabolic process"/>
    <property type="evidence" value="ECO:0007669"/>
    <property type="project" value="TreeGrafter"/>
</dbReference>
<keyword evidence="1" id="KW-0808">Transferase</keyword>
<dbReference type="Pfam" id="PF04724">
    <property type="entry name" value="Glyco_transf_17"/>
    <property type="match status" value="3"/>
</dbReference>
<organism evidence="1 2">
    <name type="scientific">Lepeophtheirus salmonis</name>
    <name type="common">Salmon louse</name>
    <name type="synonym">Caligus salmonis</name>
    <dbReference type="NCBI Taxonomy" id="72036"/>
    <lineage>
        <taxon>Eukaryota</taxon>
        <taxon>Metazoa</taxon>
        <taxon>Ecdysozoa</taxon>
        <taxon>Arthropoda</taxon>
        <taxon>Crustacea</taxon>
        <taxon>Multicrustacea</taxon>
        <taxon>Hexanauplia</taxon>
        <taxon>Copepoda</taxon>
        <taxon>Siphonostomatoida</taxon>
        <taxon>Caligidae</taxon>
        <taxon>Lepeophtheirus</taxon>
    </lineage>
</organism>
<sequence length="1124" mass="131894">MTTRSISGPFLKIAYVTTIILETTAAYPMLSGLDITPPFLWAKNELIRRKIPRRIIQGLLFNHEYELLELRLATNYDVVDAFIIQESNYTMIGEHNALGLFDRISKGWMKQYQDKLLYIFLSFFLKEWDFNGWLVLDFTRNYISLNGLPLLKNKRDDDLFLLFDADEVPNPSVLFIFKVSTEPKTEKLVELYTGCTLGMLEKVYDNKAILIRGNAWEKYEFKSKATNYSQSNNLKTWSIGSIGHYAGYHCSWCFKPEGIRAKLLSAQREDTPRWGNYPEKTKLPYIRSLIESGGWFDGSHPTLRVDEKDPNFAPEYFLSCIYIYKGSTKNELPVTEEENQFEIIPNCVTEKEYGFKDFKINDWKSSQQNFKLRNDGNEYFRTISENCICNHNYFGTDCGIPDAVWFGHYSSIPLGENELIRRKIPRRIIQGLLFNHEYELLELRLATNYDIVDAFIIQESNYTAIGEHKALGLIDRISKGWMNQYQDKLLYIFLSFFLKEWDSNGWLIEDYTRNHLSLNGLPLLKNKRDDDLFLLFDADEVPTPSVLLFLKLYDGYSEPIKFNFRWNLYGFFWLNSQSTEPKSEKLVEVCTGCTLGMLEKVYDNKAILIRSNAFEKEELKSKVNEYSKSHNLQTWSIGTIGHYAGYHCSWCFKPEGIRTKSLIESGGWFDGSYPTLRVDEKDSNFAPEYVLKHFDRFKAHFETIMEITIISNERQISYDKNQFDDDVAKKEYGFKDFKVNDWKTAQQNFKLRNDDKKYFRTISDNVECFIDGTNWKDTSSKKCKCKDNYFGNDCGIPDAVWFGHYSSIPLSENKLVRRKIPRRIIQGILFNHEYELLELRLATNYDVVDAFLIQESNYTMIGEHKDLGLFDRISKGWMNQYQDKLLYVFLSFFLKEWDSNGWLAEDFTRNHLSLNGLPLLKNKRDDDLFLLFDADEVPNPSVLLFLKLYNGYSEPIKFNFRWNLYGFFWLNVQSTEPKTEKLVELYTGCTLGMLEKVYDNKAILIRSNGYEKEEFISKATYYSQSHNLKAWSIGVIGHYAGYHCSWCFKPEEIRAKLLSAQREDRPRWGNYPEKTKLSYIRSLIESGGWFDGSHPTLRVDEKDPNFAPEYVLKHFDRFNHILKL</sequence>
<dbReference type="GO" id="GO:0016020">
    <property type="term" value="C:membrane"/>
    <property type="evidence" value="ECO:0007669"/>
    <property type="project" value="InterPro"/>
</dbReference>
<dbReference type="EMBL" id="HG994583">
    <property type="protein sequence ID" value="CAF2922142.1"/>
    <property type="molecule type" value="Genomic_DNA"/>
</dbReference>
<proteinExistence type="predicted"/>
<accession>A0A7R8CT09</accession>
<dbReference type="EC" id="2.4.1.144" evidence="1"/>
<evidence type="ECO:0000313" key="1">
    <source>
        <dbReference type="EMBL" id="CAF2922142.1"/>
    </source>
</evidence>
<dbReference type="Proteomes" id="UP000675881">
    <property type="component" value="Chromosome 4"/>
</dbReference>
<dbReference type="InterPro" id="IPR006813">
    <property type="entry name" value="Glyco_trans_17"/>
</dbReference>
<keyword evidence="1" id="KW-0328">Glycosyltransferase</keyword>
<protein>
    <submittedName>
        <fullName evidence="1">MGAT3</fullName>
        <ecNumber evidence="1">2.4.1.144</ecNumber>
    </submittedName>
</protein>
<dbReference type="OrthoDB" id="6474464at2759"/>
<dbReference type="GO" id="GO:0003830">
    <property type="term" value="F:beta-1,4-mannosylglycoprotein 4-beta-N-acetylglucosaminyltransferase activity"/>
    <property type="evidence" value="ECO:0007669"/>
    <property type="project" value="UniProtKB-EC"/>
</dbReference>
<reference evidence="1" key="1">
    <citation type="submission" date="2021-02" db="EMBL/GenBank/DDBJ databases">
        <authorList>
            <person name="Bekaert M."/>
        </authorList>
    </citation>
    <scope>NUCLEOTIDE SEQUENCE</scope>
    <source>
        <strain evidence="1">IoA-00</strain>
    </source>
</reference>